<evidence type="ECO:0000313" key="1">
    <source>
        <dbReference type="EMBL" id="GAA3721833.1"/>
    </source>
</evidence>
<reference evidence="2" key="1">
    <citation type="journal article" date="2019" name="Int. J. Syst. Evol. Microbiol.">
        <title>The Global Catalogue of Microorganisms (GCM) 10K type strain sequencing project: providing services to taxonomists for standard genome sequencing and annotation.</title>
        <authorList>
            <consortium name="The Broad Institute Genomics Platform"/>
            <consortium name="The Broad Institute Genome Sequencing Center for Infectious Disease"/>
            <person name="Wu L."/>
            <person name="Ma J."/>
        </authorList>
    </citation>
    <scope>NUCLEOTIDE SEQUENCE [LARGE SCALE GENOMIC DNA]</scope>
    <source>
        <strain evidence="2">JCM 16904</strain>
    </source>
</reference>
<accession>A0ABP7EPU0</accession>
<protein>
    <recommendedName>
        <fullName evidence="3">HTH domain-containing protein</fullName>
    </recommendedName>
</protein>
<dbReference type="Gene3D" id="1.10.10.60">
    <property type="entry name" value="Homeodomain-like"/>
    <property type="match status" value="1"/>
</dbReference>
<comment type="caution">
    <text evidence="1">The sequence shown here is derived from an EMBL/GenBank/DDBJ whole genome shotgun (WGS) entry which is preliminary data.</text>
</comment>
<dbReference type="EMBL" id="BAAAZP010000276">
    <property type="protein sequence ID" value="GAA3721833.1"/>
    <property type="molecule type" value="Genomic_DNA"/>
</dbReference>
<evidence type="ECO:0000313" key="2">
    <source>
        <dbReference type="Proteomes" id="UP001500902"/>
    </source>
</evidence>
<evidence type="ECO:0008006" key="3">
    <source>
        <dbReference type="Google" id="ProtNLM"/>
    </source>
</evidence>
<dbReference type="Proteomes" id="UP001500902">
    <property type="component" value="Unassembled WGS sequence"/>
</dbReference>
<name>A0ABP7EPU0_9ACTN</name>
<dbReference type="RefSeq" id="WP_344897769.1">
    <property type="nucleotide sequence ID" value="NZ_BAAAZP010000276.1"/>
</dbReference>
<organism evidence="1 2">
    <name type="scientific">Nonomuraea antimicrobica</name>
    <dbReference type="NCBI Taxonomy" id="561173"/>
    <lineage>
        <taxon>Bacteria</taxon>
        <taxon>Bacillati</taxon>
        <taxon>Actinomycetota</taxon>
        <taxon>Actinomycetes</taxon>
        <taxon>Streptosporangiales</taxon>
        <taxon>Streptosporangiaceae</taxon>
        <taxon>Nonomuraea</taxon>
    </lineage>
</organism>
<sequence>MSVTPADVIGEVLDRDGSPDEVLAALNKAGIAVLEPLGELEPQWLPTTKYGLQLMRHAARLTVEGQTCEEIAAELNKSKRSVQRYLAAATHYGLLNAQPCRRV</sequence>
<gene>
    <name evidence="1" type="ORF">GCM10022224_104020</name>
</gene>
<keyword evidence="2" id="KW-1185">Reference proteome</keyword>
<proteinExistence type="predicted"/>